<feature type="domain" description="O-antigen ligase-related" evidence="6">
    <location>
        <begin position="204"/>
        <end position="363"/>
    </location>
</feature>
<feature type="transmembrane region" description="Helical" evidence="5">
    <location>
        <begin position="448"/>
        <end position="467"/>
    </location>
</feature>
<evidence type="ECO:0000256" key="2">
    <source>
        <dbReference type="ARBA" id="ARBA00022692"/>
    </source>
</evidence>
<feature type="transmembrane region" description="Helical" evidence="5">
    <location>
        <begin position="386"/>
        <end position="405"/>
    </location>
</feature>
<feature type="transmembrane region" description="Helical" evidence="5">
    <location>
        <begin position="220"/>
        <end position="238"/>
    </location>
</feature>
<dbReference type="GO" id="GO:0016020">
    <property type="term" value="C:membrane"/>
    <property type="evidence" value="ECO:0007669"/>
    <property type="project" value="UniProtKB-SubCell"/>
</dbReference>
<comment type="caution">
    <text evidence="7">The sequence shown here is derived from an EMBL/GenBank/DDBJ whole genome shotgun (WGS) entry which is preliminary data.</text>
</comment>
<keyword evidence="3 5" id="KW-1133">Transmembrane helix</keyword>
<dbReference type="PANTHER" id="PTHR37422">
    <property type="entry name" value="TEICHURONIC ACID BIOSYNTHESIS PROTEIN TUAE"/>
    <property type="match status" value="1"/>
</dbReference>
<proteinExistence type="predicted"/>
<dbReference type="AlphaFoldDB" id="A0A1F6MD37"/>
<organism evidence="7 8">
    <name type="scientific">Candidatus Magasanikbacteria bacterium RIFCSPHIGHO2_02_FULL_51_14</name>
    <dbReference type="NCBI Taxonomy" id="1798683"/>
    <lineage>
        <taxon>Bacteria</taxon>
        <taxon>Candidatus Magasanikiibacteriota</taxon>
    </lineage>
</organism>
<feature type="transmembrane region" description="Helical" evidence="5">
    <location>
        <begin position="245"/>
        <end position="265"/>
    </location>
</feature>
<name>A0A1F6MD37_9BACT</name>
<evidence type="ECO:0000256" key="4">
    <source>
        <dbReference type="ARBA" id="ARBA00023136"/>
    </source>
</evidence>
<gene>
    <name evidence="7" type="ORF">A3C90_00015</name>
</gene>
<comment type="subcellular location">
    <subcellularLocation>
        <location evidence="1">Membrane</location>
        <topology evidence="1">Multi-pass membrane protein</topology>
    </subcellularLocation>
</comment>
<feature type="transmembrane region" description="Helical" evidence="5">
    <location>
        <begin position="351"/>
        <end position="374"/>
    </location>
</feature>
<feature type="transmembrane region" description="Helical" evidence="5">
    <location>
        <begin position="134"/>
        <end position="151"/>
    </location>
</feature>
<dbReference type="SUPFAM" id="SSF48452">
    <property type="entry name" value="TPR-like"/>
    <property type="match status" value="1"/>
</dbReference>
<dbReference type="InterPro" id="IPR051533">
    <property type="entry name" value="WaaL-like"/>
</dbReference>
<keyword evidence="2 5" id="KW-0812">Transmembrane</keyword>
<reference evidence="7 8" key="1">
    <citation type="journal article" date="2016" name="Nat. Commun.">
        <title>Thousands of microbial genomes shed light on interconnected biogeochemical processes in an aquifer system.</title>
        <authorList>
            <person name="Anantharaman K."/>
            <person name="Brown C.T."/>
            <person name="Hug L.A."/>
            <person name="Sharon I."/>
            <person name="Castelle C.J."/>
            <person name="Probst A.J."/>
            <person name="Thomas B.C."/>
            <person name="Singh A."/>
            <person name="Wilkins M.J."/>
            <person name="Karaoz U."/>
            <person name="Brodie E.L."/>
            <person name="Williams K.H."/>
            <person name="Hubbard S.S."/>
            <person name="Banfield J.F."/>
        </authorList>
    </citation>
    <scope>NUCLEOTIDE SEQUENCE [LARGE SCALE GENOMIC DNA]</scope>
</reference>
<dbReference type="InterPro" id="IPR011990">
    <property type="entry name" value="TPR-like_helical_dom_sf"/>
</dbReference>
<feature type="transmembrane region" description="Helical" evidence="5">
    <location>
        <begin position="171"/>
        <end position="188"/>
    </location>
</feature>
<dbReference type="InterPro" id="IPR007016">
    <property type="entry name" value="O-antigen_ligase-rel_domated"/>
</dbReference>
<protein>
    <recommendedName>
        <fullName evidence="6">O-antigen ligase-related domain-containing protein</fullName>
    </recommendedName>
</protein>
<feature type="transmembrane region" description="Helical" evidence="5">
    <location>
        <begin position="40"/>
        <end position="57"/>
    </location>
</feature>
<dbReference type="EMBL" id="MFQE01000077">
    <property type="protein sequence ID" value="OGH69490.1"/>
    <property type="molecule type" value="Genomic_DNA"/>
</dbReference>
<evidence type="ECO:0000256" key="5">
    <source>
        <dbReference type="SAM" id="Phobius"/>
    </source>
</evidence>
<evidence type="ECO:0000259" key="6">
    <source>
        <dbReference type="Pfam" id="PF04932"/>
    </source>
</evidence>
<sequence length="741" mass="84010">MARKHIELAMKVLLYATFFVPLIVASQSFIFPFIVPKVVVLRSLILLLFVGYAVLLYQNWPIHRPRVTALSLALLGFVASFALSTFLGVDPYHSFWDNHERMLGLFAIVHYLIYYFVATTLFKTWGDWKWALRMFLLAGSIVMFIGVLQKFNPELLLNQGSGRVRSTLGNAIYMGGYGLFLWFVALLLMVKEKHLGWSIAEGLLGVLAFFGMLFSGTRGSYMGFIAGIGILMLGYLVTARKGSKARMVLGSVVVLGVIAFGVLFWQRDASWVRSIPIVGRVVNISFSEGTGATRLIAWQAAIEGWKERPVFGWGPNNYFYAFNAYYNPRSLEFGFGETWFDNAHNILLNTLAVQGAVGLFAYLGIFAAAIVSIFVASRKQRLDKHIAIFGTAFLVAHLVQNISVFENLTSYLYFMFWLAMVNGLADVRLEKESVAEGAAGKKERAAGFPLVAGALALSLFLIFLFNIQPARANKMTLRAMTDLARSPEAGIASIKTALAFPSPHRDDIRMDLSRMIVEYVRSYAKNIGPEKTIELVGIAEGALYENLALHPRDIRVYMSLAELNQFVFFLTQDRQRLLDAEGFLNTAIALSPKRQQLLYMQSTVELQLGKIDEGIALLEQSLEDDPVIAEGWWRLAATYRETGQTQKAIETAKRHRRAVLCLISGGKPLLIKFCRLRRKERRVQRNSFFRHRGYRALCGNDRDRCRHTPHLFRILERVRHCLRERLRIFRRDYQPAFFVFN</sequence>
<dbReference type="Proteomes" id="UP000177457">
    <property type="component" value="Unassembled WGS sequence"/>
</dbReference>
<dbReference type="Pfam" id="PF04932">
    <property type="entry name" value="Wzy_C"/>
    <property type="match status" value="1"/>
</dbReference>
<dbReference type="PANTHER" id="PTHR37422:SF13">
    <property type="entry name" value="LIPOPOLYSACCHARIDE BIOSYNTHESIS PROTEIN PA4999-RELATED"/>
    <property type="match status" value="1"/>
</dbReference>
<evidence type="ECO:0000256" key="1">
    <source>
        <dbReference type="ARBA" id="ARBA00004141"/>
    </source>
</evidence>
<dbReference type="STRING" id="1798683.A3C90_00015"/>
<evidence type="ECO:0000313" key="8">
    <source>
        <dbReference type="Proteomes" id="UP000177457"/>
    </source>
</evidence>
<feature type="transmembrane region" description="Helical" evidence="5">
    <location>
        <begin position="195"/>
        <end position="214"/>
    </location>
</feature>
<feature type="transmembrane region" description="Helical" evidence="5">
    <location>
        <begin position="12"/>
        <end position="34"/>
    </location>
</feature>
<accession>A0A1F6MD37</accession>
<evidence type="ECO:0000313" key="7">
    <source>
        <dbReference type="EMBL" id="OGH69490.1"/>
    </source>
</evidence>
<dbReference type="Gene3D" id="1.25.40.10">
    <property type="entry name" value="Tetratricopeptide repeat domain"/>
    <property type="match status" value="1"/>
</dbReference>
<evidence type="ECO:0000256" key="3">
    <source>
        <dbReference type="ARBA" id="ARBA00022989"/>
    </source>
</evidence>
<keyword evidence="4 5" id="KW-0472">Membrane</keyword>
<feature type="transmembrane region" description="Helical" evidence="5">
    <location>
        <begin position="101"/>
        <end position="122"/>
    </location>
</feature>
<feature type="transmembrane region" description="Helical" evidence="5">
    <location>
        <begin position="69"/>
        <end position="89"/>
    </location>
</feature>